<organism evidence="3 4">
    <name type="scientific">Lactuca virosa</name>
    <dbReference type="NCBI Taxonomy" id="75947"/>
    <lineage>
        <taxon>Eukaryota</taxon>
        <taxon>Viridiplantae</taxon>
        <taxon>Streptophyta</taxon>
        <taxon>Embryophyta</taxon>
        <taxon>Tracheophyta</taxon>
        <taxon>Spermatophyta</taxon>
        <taxon>Magnoliopsida</taxon>
        <taxon>eudicotyledons</taxon>
        <taxon>Gunneridae</taxon>
        <taxon>Pentapetalae</taxon>
        <taxon>asterids</taxon>
        <taxon>campanulids</taxon>
        <taxon>Asterales</taxon>
        <taxon>Asteraceae</taxon>
        <taxon>Cichorioideae</taxon>
        <taxon>Cichorieae</taxon>
        <taxon>Lactucinae</taxon>
        <taxon>Lactuca</taxon>
    </lineage>
</organism>
<dbReference type="Proteomes" id="UP001157418">
    <property type="component" value="Unassembled WGS sequence"/>
</dbReference>
<dbReference type="PANTHER" id="PTHR24177">
    <property type="entry name" value="CASKIN"/>
    <property type="match status" value="1"/>
</dbReference>
<comment type="caution">
    <text evidence="3">The sequence shown here is derived from an EMBL/GenBank/DDBJ whole genome shotgun (WGS) entry which is preliminary data.</text>
</comment>
<dbReference type="EMBL" id="CAKMRJ010005745">
    <property type="protein sequence ID" value="CAH1454420.1"/>
    <property type="molecule type" value="Genomic_DNA"/>
</dbReference>
<keyword evidence="1" id="KW-1133">Transmembrane helix</keyword>
<dbReference type="Gene3D" id="1.25.40.20">
    <property type="entry name" value="Ankyrin repeat-containing domain"/>
    <property type="match status" value="1"/>
</dbReference>
<evidence type="ECO:0000256" key="1">
    <source>
        <dbReference type="SAM" id="Phobius"/>
    </source>
</evidence>
<dbReference type="InterPro" id="IPR036770">
    <property type="entry name" value="Ankyrin_rpt-contain_sf"/>
</dbReference>
<feature type="transmembrane region" description="Helical" evidence="1">
    <location>
        <begin position="459"/>
        <end position="484"/>
    </location>
</feature>
<dbReference type="PANTHER" id="PTHR24177:SF362">
    <property type="entry name" value="ANKYRIN REPEAT-CONTAINING DOMAIN, PGG DOMAIN PROTEIN-RELATED"/>
    <property type="match status" value="1"/>
</dbReference>
<name>A0AAU9PVP6_9ASTR</name>
<feature type="transmembrane region" description="Helical" evidence="1">
    <location>
        <begin position="505"/>
        <end position="527"/>
    </location>
</feature>
<feature type="domain" description="PGG" evidence="2">
    <location>
        <begin position="413"/>
        <end position="524"/>
    </location>
</feature>
<dbReference type="InterPro" id="IPR026961">
    <property type="entry name" value="PGG_dom"/>
</dbReference>
<evidence type="ECO:0000259" key="2">
    <source>
        <dbReference type="Pfam" id="PF13962"/>
    </source>
</evidence>
<evidence type="ECO:0000313" key="4">
    <source>
        <dbReference type="Proteomes" id="UP001157418"/>
    </source>
</evidence>
<dbReference type="GO" id="GO:0016020">
    <property type="term" value="C:membrane"/>
    <property type="evidence" value="ECO:0007669"/>
    <property type="project" value="TreeGrafter"/>
</dbReference>
<dbReference type="SMART" id="SM00248">
    <property type="entry name" value="ANK"/>
    <property type="match status" value="3"/>
</dbReference>
<sequence length="580" mass="66288">MDIQSTSSDSTMSYQQQQQKRTAILIVEPPMQPPLNLPRSDLITGSREDYIEIGVPLYEASIKGDWTTAEAILFRQPELVRFAITENYETPLHIAASAESTKSVEEFVQNLVNMMEAKDLELQNKSYNTAFYLAAAAENLETARIMASKNPLVFEIPGSQRLMPLYVAALHAKPKMVRYLYTISNRMSSDYWNIENRGWVLQKCVDAEIFDVALQIVNDRPELCAKNNLLTDVLLLLAKKTHAFKHRKPHIVLRIINSSFAVFHVHGGHAEEESDAHQLLSELWRRIVIMPKKEIDAIIRGPPSEVKRKEAIKGRHANIYNLLYEIGSMKDMITPIKDKNGNNMLHLVSKSAKPKRLQDVSGIALQMQRELLWFNEVERMIPPSFRKCKNNDGEEPYDLFTIKHEKLVKKGENWMKNTASQCMVVATLIATIVFAAAFTLPGGYNQDTGIPFFQQKPTFIIFVIADAFSLVFSSTSVLVFLSILTSRYVERDFLELLPKKLMAGLATLFLSIVSMMIAFGASFFLLYKEHFRWVPIILSNLVALPVILFAILQFRLLGDVYHSVYESRHLFKPKKRMLYY</sequence>
<dbReference type="InterPro" id="IPR002110">
    <property type="entry name" value="Ankyrin_rpt"/>
</dbReference>
<keyword evidence="1" id="KW-0472">Membrane</keyword>
<evidence type="ECO:0000313" key="3">
    <source>
        <dbReference type="EMBL" id="CAH1454420.1"/>
    </source>
</evidence>
<accession>A0AAU9PVP6</accession>
<keyword evidence="4" id="KW-1185">Reference proteome</keyword>
<dbReference type="Pfam" id="PF13962">
    <property type="entry name" value="PGG"/>
    <property type="match status" value="1"/>
</dbReference>
<protein>
    <recommendedName>
        <fullName evidence="2">PGG domain-containing protein</fullName>
    </recommendedName>
</protein>
<proteinExistence type="predicted"/>
<dbReference type="SUPFAM" id="SSF48403">
    <property type="entry name" value="Ankyrin repeat"/>
    <property type="match status" value="1"/>
</dbReference>
<feature type="transmembrane region" description="Helical" evidence="1">
    <location>
        <begin position="419"/>
        <end position="439"/>
    </location>
</feature>
<keyword evidence="1" id="KW-0812">Transmembrane</keyword>
<feature type="transmembrane region" description="Helical" evidence="1">
    <location>
        <begin position="533"/>
        <end position="552"/>
    </location>
</feature>
<gene>
    <name evidence="3" type="ORF">LVIROSA_LOCUS39597</name>
</gene>
<reference evidence="3 4" key="1">
    <citation type="submission" date="2022-01" db="EMBL/GenBank/DDBJ databases">
        <authorList>
            <person name="Xiong W."/>
            <person name="Schranz E."/>
        </authorList>
    </citation>
    <scope>NUCLEOTIDE SEQUENCE [LARGE SCALE GENOMIC DNA]</scope>
</reference>
<dbReference type="Pfam" id="PF12796">
    <property type="entry name" value="Ank_2"/>
    <property type="match status" value="1"/>
</dbReference>
<dbReference type="AlphaFoldDB" id="A0AAU9PVP6"/>